<evidence type="ECO:0000259" key="6">
    <source>
        <dbReference type="SMART" id="SM00478"/>
    </source>
</evidence>
<feature type="domain" description="HhH-GPD" evidence="6">
    <location>
        <begin position="47"/>
        <end position="202"/>
    </location>
</feature>
<dbReference type="InterPro" id="IPR003265">
    <property type="entry name" value="HhH-GPD_domain"/>
</dbReference>
<dbReference type="GO" id="GO:0008725">
    <property type="term" value="F:DNA-3-methyladenine glycosylase activity"/>
    <property type="evidence" value="ECO:0007669"/>
    <property type="project" value="TreeGrafter"/>
</dbReference>
<dbReference type="GO" id="GO:0006307">
    <property type="term" value="P:DNA alkylation repair"/>
    <property type="evidence" value="ECO:0007669"/>
    <property type="project" value="TreeGrafter"/>
</dbReference>
<dbReference type="InterPro" id="IPR011257">
    <property type="entry name" value="DNA_glycosylase"/>
</dbReference>
<keyword evidence="5" id="KW-0234">DNA repair</keyword>
<dbReference type="EMBL" id="AP021858">
    <property type="protein sequence ID" value="BBO22823.1"/>
    <property type="molecule type" value="Genomic_DNA"/>
</dbReference>
<dbReference type="KEGG" id="npy:NPRO_04180"/>
<evidence type="ECO:0000256" key="1">
    <source>
        <dbReference type="ARBA" id="ARBA00000086"/>
    </source>
</evidence>
<dbReference type="PANTHER" id="PTHR43003">
    <property type="entry name" value="DNA-3-METHYLADENINE GLYCOSYLASE"/>
    <property type="match status" value="1"/>
</dbReference>
<dbReference type="InterPro" id="IPR051912">
    <property type="entry name" value="Alkylbase_DNA_Glycosylase/TA"/>
</dbReference>
<gene>
    <name evidence="7" type="ORF">NPRO_04180</name>
</gene>
<dbReference type="Gene3D" id="1.10.1670.40">
    <property type="match status" value="1"/>
</dbReference>
<protein>
    <recommendedName>
        <fullName evidence="3">DNA-3-methyladenine glycosylase II</fullName>
        <ecNumber evidence="3">3.2.2.21</ecNumber>
    </recommendedName>
</protein>
<dbReference type="CDD" id="cd00056">
    <property type="entry name" value="ENDO3c"/>
    <property type="match status" value="1"/>
</dbReference>
<dbReference type="SUPFAM" id="SSF48150">
    <property type="entry name" value="DNA-glycosylase"/>
    <property type="match status" value="1"/>
</dbReference>
<accession>A0A809R5G1</accession>
<reference evidence="7" key="1">
    <citation type="journal article" name="DNA Res.">
        <title>The physiological potential of anammox bacteria as revealed by their core genome structure.</title>
        <authorList>
            <person name="Okubo T."/>
            <person name="Toyoda A."/>
            <person name="Fukuhara K."/>
            <person name="Uchiyama I."/>
            <person name="Harigaya Y."/>
            <person name="Kuroiwa M."/>
            <person name="Suzuki T."/>
            <person name="Murakami Y."/>
            <person name="Suwa Y."/>
            <person name="Takami H."/>
        </authorList>
    </citation>
    <scope>NUCLEOTIDE SEQUENCE</scope>
    <source>
        <strain evidence="7">317325-2</strain>
    </source>
</reference>
<dbReference type="Gene3D" id="1.10.340.30">
    <property type="entry name" value="Hypothetical protein, domain 2"/>
    <property type="match status" value="1"/>
</dbReference>
<proteinExistence type="inferred from homology"/>
<dbReference type="AlphaFoldDB" id="A0A809R5G1"/>
<dbReference type="GO" id="GO:0032993">
    <property type="term" value="C:protein-DNA complex"/>
    <property type="evidence" value="ECO:0007669"/>
    <property type="project" value="TreeGrafter"/>
</dbReference>
<dbReference type="Pfam" id="PF00730">
    <property type="entry name" value="HhH-GPD"/>
    <property type="match status" value="1"/>
</dbReference>
<dbReference type="SMART" id="SM00478">
    <property type="entry name" value="ENDO3c"/>
    <property type="match status" value="1"/>
</dbReference>
<dbReference type="FunFam" id="1.10.340.30:FF:000004">
    <property type="entry name" value="DNA-3-methyladenine glycosylase II"/>
    <property type="match status" value="1"/>
</dbReference>
<dbReference type="PANTHER" id="PTHR43003:SF5">
    <property type="entry name" value="DNA-3-METHYLADENINE GLYCOSYLASE"/>
    <property type="match status" value="1"/>
</dbReference>
<dbReference type="GO" id="GO:0032131">
    <property type="term" value="F:alkylated DNA binding"/>
    <property type="evidence" value="ECO:0007669"/>
    <property type="project" value="TreeGrafter"/>
</dbReference>
<comment type="similarity">
    <text evidence="2">Belongs to the alkylbase DNA glycosidase AlkA family.</text>
</comment>
<dbReference type="EC" id="3.2.2.21" evidence="3"/>
<organism evidence="7 8">
    <name type="scientific">Candidatus Nitrosymbiomonas proteolyticus</name>
    <dbReference type="NCBI Taxonomy" id="2608984"/>
    <lineage>
        <taxon>Bacteria</taxon>
        <taxon>Bacillati</taxon>
        <taxon>Armatimonadota</taxon>
        <taxon>Armatimonadota incertae sedis</taxon>
        <taxon>Candidatus Nitrosymbiomonas</taxon>
    </lineage>
</organism>
<evidence type="ECO:0000313" key="8">
    <source>
        <dbReference type="Proteomes" id="UP000662873"/>
    </source>
</evidence>
<evidence type="ECO:0000256" key="2">
    <source>
        <dbReference type="ARBA" id="ARBA00010817"/>
    </source>
</evidence>
<sequence>MESELAVTHLRGACPRMAALVEEVGPCLLHSHARTDSVFEYLTRAIVFQQLSGKAASTIHARLMGLFPDKEHPSPEDFLGTPPERMREAGVSASKASYLIGLARQVAEGLPDVAALAVLPDDEVVGVLGSVKGIGVWTAQMFLLFRLQRPDVWPVDDTGVKNGLRKLYELEKVPNRGHAEELGVPFRPFRSYAAWYLWRSLDLRAP</sequence>
<evidence type="ECO:0000256" key="3">
    <source>
        <dbReference type="ARBA" id="ARBA00012000"/>
    </source>
</evidence>
<comment type="catalytic activity">
    <reaction evidence="1">
        <text>Hydrolysis of alkylated DNA, releasing 3-methyladenine, 3-methylguanine, 7-methylguanine and 7-methyladenine.</text>
        <dbReference type="EC" id="3.2.2.21"/>
    </reaction>
</comment>
<name>A0A809R5G1_9BACT</name>
<dbReference type="GO" id="GO:0006285">
    <property type="term" value="P:base-excision repair, AP site formation"/>
    <property type="evidence" value="ECO:0007669"/>
    <property type="project" value="TreeGrafter"/>
</dbReference>
<keyword evidence="4" id="KW-0227">DNA damage</keyword>
<evidence type="ECO:0000256" key="5">
    <source>
        <dbReference type="ARBA" id="ARBA00023204"/>
    </source>
</evidence>
<evidence type="ECO:0000313" key="7">
    <source>
        <dbReference type="EMBL" id="BBO22823.1"/>
    </source>
</evidence>
<evidence type="ECO:0000256" key="4">
    <source>
        <dbReference type="ARBA" id="ARBA00022763"/>
    </source>
</evidence>
<dbReference type="Proteomes" id="UP000662873">
    <property type="component" value="Chromosome"/>
</dbReference>
<dbReference type="GO" id="GO:0043916">
    <property type="term" value="F:DNA-7-methylguanine glycosylase activity"/>
    <property type="evidence" value="ECO:0007669"/>
    <property type="project" value="TreeGrafter"/>
</dbReference>